<protein>
    <submittedName>
        <fullName evidence="2">Uncharacterized protein</fullName>
    </submittedName>
</protein>
<reference evidence="3" key="1">
    <citation type="submission" date="2017-06" db="EMBL/GenBank/DDBJ databases">
        <title>Genome analysis of Fimbriiglobus ruber SP5, the first member of the order Planctomycetales with confirmed chitinolytic capability.</title>
        <authorList>
            <person name="Ravin N.V."/>
            <person name="Rakitin A.L."/>
            <person name="Ivanova A.A."/>
            <person name="Beletsky A.V."/>
            <person name="Kulichevskaya I.S."/>
            <person name="Mardanov A.V."/>
            <person name="Dedysh S.N."/>
        </authorList>
    </citation>
    <scope>NUCLEOTIDE SEQUENCE [LARGE SCALE GENOMIC DNA]</scope>
    <source>
        <strain evidence="3">SP5</strain>
    </source>
</reference>
<name>A0A225DKP6_9BACT</name>
<comment type="caution">
    <text evidence="2">The sequence shown here is derived from an EMBL/GenBank/DDBJ whole genome shotgun (WGS) entry which is preliminary data.</text>
</comment>
<sequence length="56" mass="6159">MRGDSGDWQSNRRRHDVAGSTAGLGHGFLDFPVASSKNARLFSLVTVRRNESNEPT</sequence>
<evidence type="ECO:0000313" key="2">
    <source>
        <dbReference type="EMBL" id="OWK40224.1"/>
    </source>
</evidence>
<organism evidence="2 3">
    <name type="scientific">Fimbriiglobus ruber</name>
    <dbReference type="NCBI Taxonomy" id="1908690"/>
    <lineage>
        <taxon>Bacteria</taxon>
        <taxon>Pseudomonadati</taxon>
        <taxon>Planctomycetota</taxon>
        <taxon>Planctomycetia</taxon>
        <taxon>Gemmatales</taxon>
        <taxon>Gemmataceae</taxon>
        <taxon>Fimbriiglobus</taxon>
    </lineage>
</organism>
<evidence type="ECO:0000256" key="1">
    <source>
        <dbReference type="SAM" id="MobiDB-lite"/>
    </source>
</evidence>
<keyword evidence="3" id="KW-1185">Reference proteome</keyword>
<dbReference type="Proteomes" id="UP000214646">
    <property type="component" value="Unassembled WGS sequence"/>
</dbReference>
<proteinExistence type="predicted"/>
<accession>A0A225DKP6</accession>
<dbReference type="AlphaFoldDB" id="A0A225DKP6"/>
<feature type="region of interest" description="Disordered" evidence="1">
    <location>
        <begin position="1"/>
        <end position="23"/>
    </location>
</feature>
<gene>
    <name evidence="2" type="ORF">FRUB_05143</name>
</gene>
<dbReference type="EMBL" id="NIDE01000008">
    <property type="protein sequence ID" value="OWK40224.1"/>
    <property type="molecule type" value="Genomic_DNA"/>
</dbReference>
<evidence type="ECO:0000313" key="3">
    <source>
        <dbReference type="Proteomes" id="UP000214646"/>
    </source>
</evidence>